<accession>A0A9X1YS12</accession>
<dbReference type="Gene3D" id="1.10.3210.10">
    <property type="entry name" value="Hypothetical protein af1432"/>
    <property type="match status" value="1"/>
</dbReference>
<reference evidence="2" key="1">
    <citation type="submission" date="2021-11" db="EMBL/GenBank/DDBJ databases">
        <title>BS-T2-15 a new species belonging to the Comamonadaceae family isolated from the soil of a French oak forest.</title>
        <authorList>
            <person name="Mieszkin S."/>
            <person name="Alain K."/>
        </authorList>
    </citation>
    <scope>NUCLEOTIDE SEQUENCE</scope>
    <source>
        <strain evidence="2">BS-T2-15</strain>
    </source>
</reference>
<dbReference type="Pfam" id="PF08668">
    <property type="entry name" value="HDOD"/>
    <property type="match status" value="1"/>
</dbReference>
<evidence type="ECO:0000259" key="1">
    <source>
        <dbReference type="PROSITE" id="PS51833"/>
    </source>
</evidence>
<dbReference type="InterPro" id="IPR052340">
    <property type="entry name" value="RNase_Y/CdgJ"/>
</dbReference>
<evidence type="ECO:0000313" key="2">
    <source>
        <dbReference type="EMBL" id="MCK9687801.1"/>
    </source>
</evidence>
<dbReference type="EMBL" id="JAJLJH010000006">
    <property type="protein sequence ID" value="MCK9687801.1"/>
    <property type="molecule type" value="Genomic_DNA"/>
</dbReference>
<gene>
    <name evidence="2" type="ORF">LPC04_19025</name>
</gene>
<proteinExistence type="predicted"/>
<dbReference type="PANTHER" id="PTHR33525">
    <property type="match status" value="1"/>
</dbReference>
<dbReference type="AlphaFoldDB" id="A0A9X1YS12"/>
<dbReference type="PROSITE" id="PS51833">
    <property type="entry name" value="HDOD"/>
    <property type="match status" value="1"/>
</dbReference>
<dbReference type="Proteomes" id="UP001139353">
    <property type="component" value="Unassembled WGS sequence"/>
</dbReference>
<evidence type="ECO:0000313" key="3">
    <source>
        <dbReference type="Proteomes" id="UP001139353"/>
    </source>
</evidence>
<dbReference type="InterPro" id="IPR013976">
    <property type="entry name" value="HDOD"/>
</dbReference>
<comment type="caution">
    <text evidence="2">The sequence shown here is derived from an EMBL/GenBank/DDBJ whole genome shotgun (WGS) entry which is preliminary data.</text>
</comment>
<dbReference type="SUPFAM" id="SSF109604">
    <property type="entry name" value="HD-domain/PDEase-like"/>
    <property type="match status" value="1"/>
</dbReference>
<sequence>MDASALTALPEMGGDQLLALADLDGKALQALVRDIGIPARPQLLVDLQQELERDDPSLKRVADIAGSDVALSAALLKYANSPLMGLSRRADTVDQAFQLLGFAQCQAIFTEIVLRKLLPATGPGFVRFWDVSAKRARAMTYLARTRRVVPPALAHTYGLFVELGIAILLQRFPGKNGYVATLEKCNVHEGSITALEQSIHGVDHALVGALTARTWGVSQTAVLATRLHHEYSSWMGPMPPQVRELVALGLVCETIIQRYQGLNRHIEWSKGGAIALAALGMTEADLETWCEDVHAQFAATGV</sequence>
<dbReference type="PANTHER" id="PTHR33525:SF6">
    <property type="entry name" value="HDOD DOMAIN-CONTAINING PROTEIN"/>
    <property type="match status" value="1"/>
</dbReference>
<feature type="domain" description="HDOD" evidence="1">
    <location>
        <begin position="37"/>
        <end position="231"/>
    </location>
</feature>
<keyword evidence="3" id="KW-1185">Reference proteome</keyword>
<dbReference type="RefSeq" id="WP_275683848.1">
    <property type="nucleotide sequence ID" value="NZ_JAJLJH010000006.1"/>
</dbReference>
<name>A0A9X1YS12_9BURK</name>
<protein>
    <submittedName>
        <fullName evidence="2">HDOD domain-containing protein</fullName>
    </submittedName>
</protein>
<organism evidence="2 3">
    <name type="scientific">Scleromatobacter humisilvae</name>
    <dbReference type="NCBI Taxonomy" id="2897159"/>
    <lineage>
        <taxon>Bacteria</taxon>
        <taxon>Pseudomonadati</taxon>
        <taxon>Pseudomonadota</taxon>
        <taxon>Betaproteobacteria</taxon>
        <taxon>Burkholderiales</taxon>
        <taxon>Sphaerotilaceae</taxon>
        <taxon>Scleromatobacter</taxon>
    </lineage>
</organism>